<keyword evidence="2" id="KW-1185">Reference proteome</keyword>
<reference evidence="1 2" key="1">
    <citation type="submission" date="2021-06" db="EMBL/GenBank/DDBJ databases">
        <title>Caerostris extrusa draft genome.</title>
        <authorList>
            <person name="Kono N."/>
            <person name="Arakawa K."/>
        </authorList>
    </citation>
    <scope>NUCLEOTIDE SEQUENCE [LARGE SCALE GENOMIC DNA]</scope>
</reference>
<name>A0AAV4XT31_CAEEX</name>
<dbReference type="Proteomes" id="UP001054945">
    <property type="component" value="Unassembled WGS sequence"/>
</dbReference>
<evidence type="ECO:0000313" key="1">
    <source>
        <dbReference type="EMBL" id="GIY97877.1"/>
    </source>
</evidence>
<proteinExistence type="predicted"/>
<dbReference type="AlphaFoldDB" id="A0AAV4XT31"/>
<gene>
    <name evidence="1" type="ORF">CEXT_75531</name>
</gene>
<organism evidence="1 2">
    <name type="scientific">Caerostris extrusa</name>
    <name type="common">Bark spider</name>
    <name type="synonym">Caerostris bankana</name>
    <dbReference type="NCBI Taxonomy" id="172846"/>
    <lineage>
        <taxon>Eukaryota</taxon>
        <taxon>Metazoa</taxon>
        <taxon>Ecdysozoa</taxon>
        <taxon>Arthropoda</taxon>
        <taxon>Chelicerata</taxon>
        <taxon>Arachnida</taxon>
        <taxon>Araneae</taxon>
        <taxon>Araneomorphae</taxon>
        <taxon>Entelegynae</taxon>
        <taxon>Araneoidea</taxon>
        <taxon>Araneidae</taxon>
        <taxon>Caerostris</taxon>
    </lineage>
</organism>
<sequence length="125" mass="14359">MLEQNSLKQKPHIFFTKGTDECPNVVADEDRINWTYLFLLRQSVACLGPQIKEKPTCCFWVCSPLCLALRKTKEIKAETTIRHKVLWCPREIDGTICLLEMGKSLGCSIFQVGEAFDKSFTADRW</sequence>
<dbReference type="EMBL" id="BPLR01018225">
    <property type="protein sequence ID" value="GIY97877.1"/>
    <property type="molecule type" value="Genomic_DNA"/>
</dbReference>
<evidence type="ECO:0000313" key="2">
    <source>
        <dbReference type="Proteomes" id="UP001054945"/>
    </source>
</evidence>
<accession>A0AAV4XT31</accession>
<protein>
    <submittedName>
        <fullName evidence="1">Uncharacterized protein</fullName>
    </submittedName>
</protein>
<comment type="caution">
    <text evidence="1">The sequence shown here is derived from an EMBL/GenBank/DDBJ whole genome shotgun (WGS) entry which is preliminary data.</text>
</comment>